<dbReference type="Proteomes" id="UP000188836">
    <property type="component" value="Unassembled WGS sequence"/>
</dbReference>
<proteinExistence type="predicted"/>
<dbReference type="InterPro" id="IPR037401">
    <property type="entry name" value="SnoaL-like"/>
</dbReference>
<sequence length="119" mass="13348">MEKYYGLIDSGRLHESCELMTEDVKFTFANAEPVFGRDTAETAIQMVLDRCTAVRHNVVTAFEAETDGTATGLFELRIRFDLKNGKVIELPGCIFVAVDSDGRFAEQRLYADMNPVFAE</sequence>
<name>A0A1V2TKP8_9NOCA</name>
<reference evidence="2 3" key="1">
    <citation type="journal article" date="2016" name="Antonie Van Leeuwenhoek">
        <title>Nocardia donostiensis sp. nov., isolated from human respiratory specimens.</title>
        <authorList>
            <person name="Ercibengoa M."/>
            <person name="Bell M."/>
            <person name="Marimon J.M."/>
            <person name="Humrighouse B."/>
            <person name="Klenk H.P."/>
            <person name="Potter G."/>
            <person name="Perez-Trallero E."/>
        </authorList>
    </citation>
    <scope>NUCLEOTIDE SEQUENCE [LARGE SCALE GENOMIC DNA]</scope>
    <source>
        <strain evidence="2 3">X1655</strain>
    </source>
</reference>
<organism evidence="2 3">
    <name type="scientific">Nocardia donostiensis</name>
    <dbReference type="NCBI Taxonomy" id="1538463"/>
    <lineage>
        <taxon>Bacteria</taxon>
        <taxon>Bacillati</taxon>
        <taxon>Actinomycetota</taxon>
        <taxon>Actinomycetes</taxon>
        <taxon>Mycobacteriales</taxon>
        <taxon>Nocardiaceae</taxon>
        <taxon>Nocardia</taxon>
    </lineage>
</organism>
<evidence type="ECO:0000313" key="3">
    <source>
        <dbReference type="Proteomes" id="UP000188836"/>
    </source>
</evidence>
<dbReference type="EMBL" id="MUMY01000002">
    <property type="protein sequence ID" value="ONM50033.1"/>
    <property type="molecule type" value="Genomic_DNA"/>
</dbReference>
<dbReference type="InterPro" id="IPR032710">
    <property type="entry name" value="NTF2-like_dom_sf"/>
</dbReference>
<dbReference type="Pfam" id="PF12680">
    <property type="entry name" value="SnoaL_2"/>
    <property type="match status" value="1"/>
</dbReference>
<protein>
    <recommendedName>
        <fullName evidence="1">SnoaL-like domain-containing protein</fullName>
    </recommendedName>
</protein>
<comment type="caution">
    <text evidence="2">The sequence shown here is derived from an EMBL/GenBank/DDBJ whole genome shotgun (WGS) entry which is preliminary data.</text>
</comment>
<evidence type="ECO:0000313" key="2">
    <source>
        <dbReference type="EMBL" id="ONM50033.1"/>
    </source>
</evidence>
<dbReference type="SUPFAM" id="SSF54427">
    <property type="entry name" value="NTF2-like"/>
    <property type="match status" value="1"/>
</dbReference>
<gene>
    <name evidence="2" type="ORF">B0T46_02705</name>
</gene>
<accession>A0A1V2TKP8</accession>
<keyword evidence="3" id="KW-1185">Reference proteome</keyword>
<evidence type="ECO:0000259" key="1">
    <source>
        <dbReference type="Pfam" id="PF12680"/>
    </source>
</evidence>
<dbReference type="AlphaFoldDB" id="A0A1V2TKP8"/>
<dbReference type="Gene3D" id="3.10.450.50">
    <property type="match status" value="1"/>
</dbReference>
<feature type="domain" description="SnoaL-like" evidence="1">
    <location>
        <begin position="2"/>
        <end position="106"/>
    </location>
</feature>